<reference evidence="1 2" key="1">
    <citation type="submission" date="2020-07" db="EMBL/GenBank/DDBJ databases">
        <title>Sequencing the genomes of 1000 actinobacteria strains.</title>
        <authorList>
            <person name="Klenk H.-P."/>
        </authorList>
    </citation>
    <scope>NUCLEOTIDE SEQUENCE [LARGE SCALE GENOMIC DNA]</scope>
    <source>
        <strain evidence="1 2">DSM 24662</strain>
    </source>
</reference>
<organism evidence="1 2">
    <name type="scientific">Microbacterium immunditiarum</name>
    <dbReference type="NCBI Taxonomy" id="337480"/>
    <lineage>
        <taxon>Bacteria</taxon>
        <taxon>Bacillati</taxon>
        <taxon>Actinomycetota</taxon>
        <taxon>Actinomycetes</taxon>
        <taxon>Micrococcales</taxon>
        <taxon>Microbacteriaceae</taxon>
        <taxon>Microbacterium</taxon>
    </lineage>
</organism>
<accession>A0A7Y9KJE3</accession>
<dbReference type="RefSeq" id="WP_179486495.1">
    <property type="nucleotide sequence ID" value="NZ_JACCBV010000001.1"/>
</dbReference>
<keyword evidence="2" id="KW-1185">Reference proteome</keyword>
<evidence type="ECO:0000313" key="1">
    <source>
        <dbReference type="EMBL" id="NYE18053.1"/>
    </source>
</evidence>
<protein>
    <submittedName>
        <fullName evidence="1">Uncharacterized protein</fullName>
    </submittedName>
</protein>
<gene>
    <name evidence="1" type="ORF">BJ991_000081</name>
</gene>
<dbReference type="AlphaFoldDB" id="A0A7Y9KJE3"/>
<name>A0A7Y9KJE3_9MICO</name>
<comment type="caution">
    <text evidence="1">The sequence shown here is derived from an EMBL/GenBank/DDBJ whole genome shotgun (WGS) entry which is preliminary data.</text>
</comment>
<dbReference type="Proteomes" id="UP000576969">
    <property type="component" value="Unassembled WGS sequence"/>
</dbReference>
<proteinExistence type="predicted"/>
<evidence type="ECO:0000313" key="2">
    <source>
        <dbReference type="Proteomes" id="UP000576969"/>
    </source>
</evidence>
<dbReference type="EMBL" id="JACCBV010000001">
    <property type="protein sequence ID" value="NYE18053.1"/>
    <property type="molecule type" value="Genomic_DNA"/>
</dbReference>
<sequence>MQTTTVEQLADELAIAKQVFETWAVEVARDYLAGSLPELCDGPRDEAADMRAEGERLLNKWKAAGNALLEHIHSTR</sequence>